<feature type="compositionally biased region" description="Basic and acidic residues" evidence="1">
    <location>
        <begin position="458"/>
        <end position="467"/>
    </location>
</feature>
<evidence type="ECO:0000313" key="3">
    <source>
        <dbReference type="Proteomes" id="UP000503462"/>
    </source>
</evidence>
<accession>A0A6H0XWL4</accession>
<name>A0A6H0XWL4_9PEZI</name>
<feature type="compositionally biased region" description="Low complexity" evidence="1">
    <location>
        <begin position="371"/>
        <end position="382"/>
    </location>
</feature>
<feature type="region of interest" description="Disordered" evidence="1">
    <location>
        <begin position="439"/>
        <end position="510"/>
    </location>
</feature>
<dbReference type="EMBL" id="CP051141">
    <property type="protein sequence ID" value="QIW98987.1"/>
    <property type="molecule type" value="Genomic_DNA"/>
</dbReference>
<proteinExistence type="predicted"/>
<feature type="compositionally biased region" description="Basic residues" evidence="1">
    <location>
        <begin position="315"/>
        <end position="324"/>
    </location>
</feature>
<evidence type="ECO:0000313" key="2">
    <source>
        <dbReference type="EMBL" id="QIW98987.1"/>
    </source>
</evidence>
<gene>
    <name evidence="2" type="ORF">AMS68_004505</name>
</gene>
<dbReference type="AlphaFoldDB" id="A0A6H0XWL4"/>
<feature type="compositionally biased region" description="Basic and acidic residues" evidence="1">
    <location>
        <begin position="143"/>
        <end position="163"/>
    </location>
</feature>
<feature type="compositionally biased region" description="Low complexity" evidence="1">
    <location>
        <begin position="291"/>
        <end position="304"/>
    </location>
</feature>
<protein>
    <submittedName>
        <fullName evidence="2">Uncharacterized protein</fullName>
    </submittedName>
</protein>
<feature type="region of interest" description="Disordered" evidence="1">
    <location>
        <begin position="125"/>
        <end position="388"/>
    </location>
</feature>
<keyword evidence="3" id="KW-1185">Reference proteome</keyword>
<feature type="compositionally biased region" description="Polar residues" evidence="1">
    <location>
        <begin position="215"/>
        <end position="229"/>
    </location>
</feature>
<dbReference type="Proteomes" id="UP000503462">
    <property type="component" value="Chromosome 3"/>
</dbReference>
<reference evidence="2 3" key="1">
    <citation type="journal article" date="2016" name="Sci. Rep.">
        <title>Peltaster fructicola genome reveals evolution from an invasive phytopathogen to an ectophytic parasite.</title>
        <authorList>
            <person name="Xu C."/>
            <person name="Chen H."/>
            <person name="Gleason M.L."/>
            <person name="Xu J.R."/>
            <person name="Liu H."/>
            <person name="Zhang R."/>
            <person name="Sun G."/>
        </authorList>
    </citation>
    <scope>NUCLEOTIDE SEQUENCE [LARGE SCALE GENOMIC DNA]</scope>
    <source>
        <strain evidence="2 3">LNHT1506</strain>
    </source>
</reference>
<feature type="compositionally biased region" description="Basic residues" evidence="1">
    <location>
        <begin position="500"/>
        <end position="510"/>
    </location>
</feature>
<sequence>MFGYGGGYSGLMRHHSSAVVMAPPVMMAHTVVSTPVYGGAMYWGGWADFHDEWADAMHWMAQDIYMLWRRWQRDISGLNLSREQQRQSLEMLVRRSGVRGYELEEIVDLLLDTTRRIGADEYGHAAGFTERSTTTTRSRRDRGRIQERGEQRSRQRSRSRSEYPGEPEQSNGSRDRGPRRVFSDRFTPSPEAPRPDRRQLDGLPPQQHPSGPIRQYNSQQSYMASSNDLNYPESPSPPTKKQSSRRKTNNWQAMPFMADESHDRMIEQGGSTSLMQHAEPYGLPEARNMQSTTTTTTTTTTTSSQYGGSGVMNSGRKRVSRRAGRRADSAPDELDGPYVQQTLPAPGQHYEQQALPTQAQAHGQHPPPAPGQAYGQQALPAPSNQAYGQQAIHPTSQPYGQHDVYAPVQSQGQLALPPAGQQAQLVYAPQNMMQQQLVSVPREKKHKGKFGLSKSRSKQGEEPEYGHEALPFPPMAQMAALNVSGYDLAPTGDRRDSKSKDKKKKKSGWF</sequence>
<feature type="compositionally biased region" description="Basic and acidic residues" evidence="1">
    <location>
        <begin position="173"/>
        <end position="183"/>
    </location>
</feature>
<organism evidence="2 3">
    <name type="scientific">Peltaster fructicola</name>
    <dbReference type="NCBI Taxonomy" id="286661"/>
    <lineage>
        <taxon>Eukaryota</taxon>
        <taxon>Fungi</taxon>
        <taxon>Dikarya</taxon>
        <taxon>Ascomycota</taxon>
        <taxon>Pezizomycotina</taxon>
        <taxon>Dothideomycetes</taxon>
        <taxon>Dothideomycetes incertae sedis</taxon>
        <taxon>Peltaster</taxon>
    </lineage>
</organism>
<evidence type="ECO:0000256" key="1">
    <source>
        <dbReference type="SAM" id="MobiDB-lite"/>
    </source>
</evidence>